<accession>A0A0L0F7H5</accession>
<keyword evidence="2" id="KW-1185">Reference proteome</keyword>
<protein>
    <submittedName>
        <fullName evidence="1">Uncharacterized protein</fullName>
    </submittedName>
</protein>
<dbReference type="AlphaFoldDB" id="A0A0L0F7H5"/>
<dbReference type="Proteomes" id="UP000054560">
    <property type="component" value="Unassembled WGS sequence"/>
</dbReference>
<reference evidence="1 2" key="1">
    <citation type="submission" date="2011-02" db="EMBL/GenBank/DDBJ databases">
        <title>The Genome Sequence of Sphaeroforma arctica JP610.</title>
        <authorList>
            <consortium name="The Broad Institute Genome Sequencing Platform"/>
            <person name="Russ C."/>
            <person name="Cuomo C."/>
            <person name="Young S.K."/>
            <person name="Zeng Q."/>
            <person name="Gargeya S."/>
            <person name="Alvarado L."/>
            <person name="Berlin A."/>
            <person name="Chapman S.B."/>
            <person name="Chen Z."/>
            <person name="Freedman E."/>
            <person name="Gellesch M."/>
            <person name="Goldberg J."/>
            <person name="Griggs A."/>
            <person name="Gujja S."/>
            <person name="Heilman E."/>
            <person name="Heiman D."/>
            <person name="Howarth C."/>
            <person name="Mehta T."/>
            <person name="Neiman D."/>
            <person name="Pearson M."/>
            <person name="Roberts A."/>
            <person name="Saif S."/>
            <person name="Shea T."/>
            <person name="Shenoy N."/>
            <person name="Sisk P."/>
            <person name="Stolte C."/>
            <person name="Sykes S."/>
            <person name="White J."/>
            <person name="Yandava C."/>
            <person name="Burger G."/>
            <person name="Gray M.W."/>
            <person name="Holland P.W.H."/>
            <person name="King N."/>
            <person name="Lang F.B.F."/>
            <person name="Roger A.J."/>
            <person name="Ruiz-Trillo I."/>
            <person name="Haas B."/>
            <person name="Nusbaum C."/>
            <person name="Birren B."/>
        </authorList>
    </citation>
    <scope>NUCLEOTIDE SEQUENCE [LARGE SCALE GENOMIC DNA]</scope>
    <source>
        <strain evidence="1 2">JP610</strain>
    </source>
</reference>
<evidence type="ECO:0000313" key="1">
    <source>
        <dbReference type="EMBL" id="KNC72670.1"/>
    </source>
</evidence>
<organism evidence="1 2">
    <name type="scientific">Sphaeroforma arctica JP610</name>
    <dbReference type="NCBI Taxonomy" id="667725"/>
    <lineage>
        <taxon>Eukaryota</taxon>
        <taxon>Ichthyosporea</taxon>
        <taxon>Ichthyophonida</taxon>
        <taxon>Sphaeroforma</taxon>
    </lineage>
</organism>
<feature type="non-terminal residue" evidence="1">
    <location>
        <position position="126"/>
    </location>
</feature>
<name>A0A0L0F7H5_9EUKA</name>
<gene>
    <name evidence="1" type="ORF">SARC_14770</name>
</gene>
<dbReference type="RefSeq" id="XP_014146572.1">
    <property type="nucleotide sequence ID" value="XM_014291097.1"/>
</dbReference>
<dbReference type="EMBL" id="KQ246678">
    <property type="protein sequence ID" value="KNC72670.1"/>
    <property type="molecule type" value="Genomic_DNA"/>
</dbReference>
<dbReference type="GeneID" id="25915274"/>
<sequence length="126" mass="14456">MFISRLGTNKGRITATPDEVIAVLGEIAALNNTYVLRWVLQRLRNFSPGRTVEPQYIRCLLDLPVSSKTAVADSFHLHVQLFKLCIRSNWEQEAYQVILSLREKQMVPTIHMINELLDVYVNLSSQ</sequence>
<proteinExistence type="predicted"/>
<evidence type="ECO:0000313" key="2">
    <source>
        <dbReference type="Proteomes" id="UP000054560"/>
    </source>
</evidence>